<dbReference type="GO" id="GO:0004190">
    <property type="term" value="F:aspartic-type endopeptidase activity"/>
    <property type="evidence" value="ECO:0007669"/>
    <property type="project" value="InterPro"/>
</dbReference>
<feature type="domain" description="Peptidase A1" evidence="3">
    <location>
        <begin position="1"/>
        <end position="183"/>
    </location>
</feature>
<name>A0A4S2LKH3_OPIFE</name>
<dbReference type="Proteomes" id="UP000308267">
    <property type="component" value="Unassembled WGS sequence"/>
</dbReference>
<protein>
    <recommendedName>
        <fullName evidence="3">Peptidase A1 domain-containing protein</fullName>
    </recommendedName>
</protein>
<comment type="similarity">
    <text evidence="1">Belongs to the peptidase A1 family.</text>
</comment>
<dbReference type="STRING" id="147828.A0A4S2LKH3"/>
<dbReference type="OrthoDB" id="771136at2759"/>
<dbReference type="InterPro" id="IPR034164">
    <property type="entry name" value="Pepsin-like_dom"/>
</dbReference>
<keyword evidence="2" id="KW-1015">Disulfide bond</keyword>
<evidence type="ECO:0000256" key="1">
    <source>
        <dbReference type="ARBA" id="ARBA00007447"/>
    </source>
</evidence>
<evidence type="ECO:0000259" key="3">
    <source>
        <dbReference type="PROSITE" id="PS51767"/>
    </source>
</evidence>
<comment type="caution">
    <text evidence="4">The sequence shown here is derived from an EMBL/GenBank/DDBJ whole genome shotgun (WGS) entry which is preliminary data.</text>
</comment>
<dbReference type="EMBL" id="SJOL01006900">
    <property type="protein sequence ID" value="TGZ64081.1"/>
    <property type="molecule type" value="Genomic_DNA"/>
</dbReference>
<keyword evidence="5" id="KW-1185">Reference proteome</keyword>
<dbReference type="PANTHER" id="PTHR47966">
    <property type="entry name" value="BETA-SITE APP-CLEAVING ENZYME, ISOFORM A-RELATED"/>
    <property type="match status" value="1"/>
</dbReference>
<dbReference type="Gene3D" id="2.40.70.10">
    <property type="entry name" value="Acid Proteases"/>
    <property type="match status" value="1"/>
</dbReference>
<organism evidence="4 5">
    <name type="scientific">Opisthorchis felineus</name>
    <dbReference type="NCBI Taxonomy" id="147828"/>
    <lineage>
        <taxon>Eukaryota</taxon>
        <taxon>Metazoa</taxon>
        <taxon>Spiralia</taxon>
        <taxon>Lophotrochozoa</taxon>
        <taxon>Platyhelminthes</taxon>
        <taxon>Trematoda</taxon>
        <taxon>Digenea</taxon>
        <taxon>Opisthorchiida</taxon>
        <taxon>Opisthorchiata</taxon>
        <taxon>Opisthorchiidae</taxon>
        <taxon>Opisthorchis</taxon>
    </lineage>
</organism>
<dbReference type="InterPro" id="IPR001461">
    <property type="entry name" value="Aspartic_peptidase_A1"/>
</dbReference>
<dbReference type="SUPFAM" id="SSF50630">
    <property type="entry name" value="Acid proteases"/>
    <property type="match status" value="1"/>
</dbReference>
<dbReference type="AlphaFoldDB" id="A0A4S2LKH3"/>
<dbReference type="CDD" id="cd05471">
    <property type="entry name" value="pepsin_like"/>
    <property type="match status" value="1"/>
</dbReference>
<sequence>MHSQGLITRRVFSFVFKRGGVDGTVIFGEFSKDQIRGRVHYVPLVHSSPTVTSWIVQVESITCEDGTSLVDNFSALLDTGSSRSYLPRILVDRLFSGVWAITSANGDIPCSAREEMPKLIVNLHRFHLSWLPKQYIVQLDTGLCQPGIQAIDPSVPVEAVLGLSFLRHSITVFDADSLRVGFAGIV</sequence>
<evidence type="ECO:0000256" key="2">
    <source>
        <dbReference type="PIRSR" id="PIRSR601461-2"/>
    </source>
</evidence>
<gene>
    <name evidence="4" type="ORF">CRM22_006550</name>
</gene>
<dbReference type="InterPro" id="IPR033121">
    <property type="entry name" value="PEPTIDASE_A1"/>
</dbReference>
<dbReference type="Pfam" id="PF00026">
    <property type="entry name" value="Asp"/>
    <property type="match status" value="1"/>
</dbReference>
<dbReference type="InterPro" id="IPR001969">
    <property type="entry name" value="Aspartic_peptidase_AS"/>
</dbReference>
<accession>A0A4S2LKH3</accession>
<dbReference type="PROSITE" id="PS00141">
    <property type="entry name" value="ASP_PROTEASE"/>
    <property type="match status" value="1"/>
</dbReference>
<dbReference type="PROSITE" id="PS51767">
    <property type="entry name" value="PEPTIDASE_A1"/>
    <property type="match status" value="1"/>
</dbReference>
<dbReference type="PANTHER" id="PTHR47966:SF51">
    <property type="entry name" value="BETA-SITE APP-CLEAVING ENZYME, ISOFORM A-RELATED"/>
    <property type="match status" value="1"/>
</dbReference>
<feature type="disulfide bond" evidence="2">
    <location>
        <begin position="110"/>
        <end position="144"/>
    </location>
</feature>
<dbReference type="GO" id="GO:0006508">
    <property type="term" value="P:proteolysis"/>
    <property type="evidence" value="ECO:0007669"/>
    <property type="project" value="InterPro"/>
</dbReference>
<dbReference type="InterPro" id="IPR021109">
    <property type="entry name" value="Peptidase_aspartic_dom_sf"/>
</dbReference>
<proteinExistence type="inferred from homology"/>
<evidence type="ECO:0000313" key="5">
    <source>
        <dbReference type="Proteomes" id="UP000308267"/>
    </source>
</evidence>
<evidence type="ECO:0000313" key="4">
    <source>
        <dbReference type="EMBL" id="TGZ64081.1"/>
    </source>
</evidence>
<reference evidence="4 5" key="1">
    <citation type="journal article" date="2019" name="BMC Genomics">
        <title>New insights from Opisthorchis felineus genome: update on genomics of the epidemiologically important liver flukes.</title>
        <authorList>
            <person name="Ershov N.I."/>
            <person name="Mordvinov V.A."/>
            <person name="Prokhortchouk E.B."/>
            <person name="Pakharukova M.Y."/>
            <person name="Gunbin K.V."/>
            <person name="Ustyantsev K."/>
            <person name="Genaev M.A."/>
            <person name="Blinov A.G."/>
            <person name="Mazur A."/>
            <person name="Boulygina E."/>
            <person name="Tsygankova S."/>
            <person name="Khrameeva E."/>
            <person name="Chekanov N."/>
            <person name="Fan G."/>
            <person name="Xiao A."/>
            <person name="Zhang H."/>
            <person name="Xu X."/>
            <person name="Yang H."/>
            <person name="Solovyev V."/>
            <person name="Lee S.M."/>
            <person name="Liu X."/>
            <person name="Afonnikov D.A."/>
            <person name="Skryabin K.G."/>
        </authorList>
    </citation>
    <scope>NUCLEOTIDE SEQUENCE [LARGE SCALE GENOMIC DNA]</scope>
    <source>
        <strain evidence="4">AK-0245</strain>
        <tissue evidence="4">Whole organism</tissue>
    </source>
</reference>